<name>A0A4C1ZMV4_EUMVA</name>
<gene>
    <name evidence="2" type="ORF">EVAR_59014_1</name>
</gene>
<accession>A0A4C1ZMV4</accession>
<keyword evidence="3" id="KW-1185">Reference proteome</keyword>
<protein>
    <submittedName>
        <fullName evidence="2">Uncharacterized protein</fullName>
    </submittedName>
</protein>
<proteinExistence type="predicted"/>
<evidence type="ECO:0000313" key="3">
    <source>
        <dbReference type="Proteomes" id="UP000299102"/>
    </source>
</evidence>
<evidence type="ECO:0000313" key="2">
    <source>
        <dbReference type="EMBL" id="GBP87937.1"/>
    </source>
</evidence>
<evidence type="ECO:0000256" key="1">
    <source>
        <dbReference type="SAM" id="MobiDB-lite"/>
    </source>
</evidence>
<comment type="caution">
    <text evidence="2">The sequence shown here is derived from an EMBL/GenBank/DDBJ whole genome shotgun (WGS) entry which is preliminary data.</text>
</comment>
<dbReference type="AlphaFoldDB" id="A0A4C1ZMV4"/>
<feature type="compositionally biased region" description="Basic and acidic residues" evidence="1">
    <location>
        <begin position="112"/>
        <end position="126"/>
    </location>
</feature>
<dbReference type="EMBL" id="BGZK01001895">
    <property type="protein sequence ID" value="GBP87937.1"/>
    <property type="molecule type" value="Genomic_DNA"/>
</dbReference>
<dbReference type="Proteomes" id="UP000299102">
    <property type="component" value="Unassembled WGS sequence"/>
</dbReference>
<feature type="region of interest" description="Disordered" evidence="1">
    <location>
        <begin position="109"/>
        <end position="166"/>
    </location>
</feature>
<dbReference type="OrthoDB" id="10055784at2759"/>
<sequence>MDEESVNSEIAAATAQRALPTSLRHLAVYLGERSELEVKSRIPSAESITADQRVPAALDGDHSYTKLCTAWLHQLVLHGGRETVVNERNGVSSKHDMIVILSIDWQSPRSNTMRDDSARGRSESSKHNVGTRCRTPTARYRPPHHVATAYDPEPPITYGGTRLSSG</sequence>
<organism evidence="2 3">
    <name type="scientific">Eumeta variegata</name>
    <name type="common">Bagworm moth</name>
    <name type="synonym">Eumeta japonica</name>
    <dbReference type="NCBI Taxonomy" id="151549"/>
    <lineage>
        <taxon>Eukaryota</taxon>
        <taxon>Metazoa</taxon>
        <taxon>Ecdysozoa</taxon>
        <taxon>Arthropoda</taxon>
        <taxon>Hexapoda</taxon>
        <taxon>Insecta</taxon>
        <taxon>Pterygota</taxon>
        <taxon>Neoptera</taxon>
        <taxon>Endopterygota</taxon>
        <taxon>Lepidoptera</taxon>
        <taxon>Glossata</taxon>
        <taxon>Ditrysia</taxon>
        <taxon>Tineoidea</taxon>
        <taxon>Psychidae</taxon>
        <taxon>Oiketicinae</taxon>
        <taxon>Eumeta</taxon>
    </lineage>
</organism>
<reference evidence="2 3" key="1">
    <citation type="journal article" date="2019" name="Commun. Biol.">
        <title>The bagworm genome reveals a unique fibroin gene that provides high tensile strength.</title>
        <authorList>
            <person name="Kono N."/>
            <person name="Nakamura H."/>
            <person name="Ohtoshi R."/>
            <person name="Tomita M."/>
            <person name="Numata K."/>
            <person name="Arakawa K."/>
        </authorList>
    </citation>
    <scope>NUCLEOTIDE SEQUENCE [LARGE SCALE GENOMIC DNA]</scope>
</reference>